<dbReference type="PRINTS" id="PR01415">
    <property type="entry name" value="ANKYRIN"/>
</dbReference>
<comment type="caution">
    <text evidence="4">The sequence shown here is derived from an EMBL/GenBank/DDBJ whole genome shotgun (WGS) entry which is preliminary data.</text>
</comment>
<proteinExistence type="predicted"/>
<evidence type="ECO:0000313" key="4">
    <source>
        <dbReference type="EMBL" id="CAG8980557.1"/>
    </source>
</evidence>
<gene>
    <name evidence="4" type="ORF">HYALB_00002555</name>
</gene>
<feature type="repeat" description="ANK" evidence="3">
    <location>
        <begin position="273"/>
        <end position="305"/>
    </location>
</feature>
<sequence length="534" mass="59036">MIEMAKLLLGAGANINEPPHGRDGMSALQASVQFEHMETTKLLLENGANPNAMGSKMLEFPGTALLVAVEKNNIDLVRLLLDFGANPYTAALSDHDTTILEVAREQVEGRAITSLLVHAGAEENFESTRFQKERCMKLQLPRAVLKGDIKKVQHPVKMGVELDMKPIEIGWSTEPLGALWNKWHCGRKITILHCAMMPKNECIHLGTTLARRDSIFVYLVKQIPDINGNKVSFAVEPILFEAVSQGKHDMVIFTLDAGADINVISDEYFWRYECFTALHTATFYGDIRMTKLLLDRGADINLRTPSRPTPLQFSLVWPKNPTTEILLACGADIRAPRIDYEFTLLQTAVIRATIDGDPTVIALINRLVSIVNVDEFSRNGETALAIAASRGNLDLVILLLDNGADVNAVDSVEKSQYFRRTALEAAAFEGHIKVAGVLIAKGACVNFQRSQRNESALGLAAALGRLDMVQFLINAGADLHLPLNRRYSYALKVAKENGYFGIVSILQKYRDEAMEEWAQIRLLEMGSGDEGEGY</sequence>
<dbReference type="PROSITE" id="PS50297">
    <property type="entry name" value="ANK_REP_REGION"/>
    <property type="match status" value="5"/>
</dbReference>
<dbReference type="InterPro" id="IPR002110">
    <property type="entry name" value="Ankyrin_rpt"/>
</dbReference>
<evidence type="ECO:0008006" key="6">
    <source>
        <dbReference type="Google" id="ProtNLM"/>
    </source>
</evidence>
<dbReference type="OrthoDB" id="194358at2759"/>
<keyword evidence="2 3" id="KW-0040">ANK repeat</keyword>
<feature type="repeat" description="ANK" evidence="3">
    <location>
        <begin position="63"/>
        <end position="86"/>
    </location>
</feature>
<evidence type="ECO:0000313" key="5">
    <source>
        <dbReference type="Proteomes" id="UP000701801"/>
    </source>
</evidence>
<dbReference type="PANTHER" id="PTHR24198">
    <property type="entry name" value="ANKYRIN REPEAT AND PROTEIN KINASE DOMAIN-CONTAINING PROTEIN"/>
    <property type="match status" value="1"/>
</dbReference>
<dbReference type="Gene3D" id="1.25.40.20">
    <property type="entry name" value="Ankyrin repeat-containing domain"/>
    <property type="match status" value="3"/>
</dbReference>
<dbReference type="InterPro" id="IPR036770">
    <property type="entry name" value="Ankyrin_rpt-contain_sf"/>
</dbReference>
<dbReference type="SUPFAM" id="SSF48403">
    <property type="entry name" value="Ankyrin repeat"/>
    <property type="match status" value="2"/>
</dbReference>
<dbReference type="PROSITE" id="PS50088">
    <property type="entry name" value="ANK_REPEAT"/>
    <property type="match status" value="5"/>
</dbReference>
<organism evidence="4 5">
    <name type="scientific">Hymenoscyphus albidus</name>
    <dbReference type="NCBI Taxonomy" id="595503"/>
    <lineage>
        <taxon>Eukaryota</taxon>
        <taxon>Fungi</taxon>
        <taxon>Dikarya</taxon>
        <taxon>Ascomycota</taxon>
        <taxon>Pezizomycotina</taxon>
        <taxon>Leotiomycetes</taxon>
        <taxon>Helotiales</taxon>
        <taxon>Helotiaceae</taxon>
        <taxon>Hymenoscyphus</taxon>
    </lineage>
</organism>
<evidence type="ECO:0000256" key="1">
    <source>
        <dbReference type="ARBA" id="ARBA00022737"/>
    </source>
</evidence>
<feature type="repeat" description="ANK" evidence="3">
    <location>
        <begin position="452"/>
        <end position="484"/>
    </location>
</feature>
<accession>A0A9N9LY24</accession>
<evidence type="ECO:0000256" key="2">
    <source>
        <dbReference type="ARBA" id="ARBA00023043"/>
    </source>
</evidence>
<dbReference type="PANTHER" id="PTHR24198:SF165">
    <property type="entry name" value="ANKYRIN REPEAT-CONTAINING PROTEIN-RELATED"/>
    <property type="match status" value="1"/>
</dbReference>
<dbReference type="Pfam" id="PF00023">
    <property type="entry name" value="Ank"/>
    <property type="match status" value="1"/>
</dbReference>
<protein>
    <recommendedName>
        <fullName evidence="6">Ankyrin</fullName>
    </recommendedName>
</protein>
<dbReference type="EMBL" id="CAJVRM010000396">
    <property type="protein sequence ID" value="CAG8980557.1"/>
    <property type="molecule type" value="Genomic_DNA"/>
</dbReference>
<dbReference type="SMART" id="SM00248">
    <property type="entry name" value="ANK"/>
    <property type="match status" value="8"/>
</dbReference>
<keyword evidence="5" id="KW-1185">Reference proteome</keyword>
<feature type="repeat" description="ANK" evidence="3">
    <location>
        <begin position="379"/>
        <end position="411"/>
    </location>
</feature>
<name>A0A9N9LY24_9HELO</name>
<dbReference type="Proteomes" id="UP000701801">
    <property type="component" value="Unassembled WGS sequence"/>
</dbReference>
<dbReference type="Pfam" id="PF12796">
    <property type="entry name" value="Ank_2"/>
    <property type="match status" value="3"/>
</dbReference>
<evidence type="ECO:0000256" key="3">
    <source>
        <dbReference type="PROSITE-ProRule" id="PRU00023"/>
    </source>
</evidence>
<reference evidence="4" key="1">
    <citation type="submission" date="2021-07" db="EMBL/GenBank/DDBJ databases">
        <authorList>
            <person name="Durling M."/>
        </authorList>
    </citation>
    <scope>NUCLEOTIDE SEQUENCE</scope>
</reference>
<keyword evidence="1" id="KW-0677">Repeat</keyword>
<dbReference type="AlphaFoldDB" id="A0A9N9LY24"/>
<feature type="repeat" description="ANK" evidence="3">
    <location>
        <begin position="23"/>
        <end position="55"/>
    </location>
</feature>